<protein>
    <submittedName>
        <fullName evidence="2">PX domain-containing protein</fullName>
    </submittedName>
</protein>
<reference evidence="2 3" key="1">
    <citation type="submission" date="2024-02" db="EMBL/GenBank/DDBJ databases">
        <authorList>
            <person name="Chen Y."/>
            <person name="Shah S."/>
            <person name="Dougan E. K."/>
            <person name="Thang M."/>
            <person name="Chan C."/>
        </authorList>
    </citation>
    <scope>NUCLEOTIDE SEQUENCE [LARGE SCALE GENOMIC DNA]</scope>
</reference>
<name>A0ABP0NH68_9DINO</name>
<evidence type="ECO:0000313" key="3">
    <source>
        <dbReference type="Proteomes" id="UP001642464"/>
    </source>
</evidence>
<dbReference type="EMBL" id="CAXAMM010028613">
    <property type="protein sequence ID" value="CAK9063132.1"/>
    <property type="molecule type" value="Genomic_DNA"/>
</dbReference>
<organism evidence="2 3">
    <name type="scientific">Durusdinium trenchii</name>
    <dbReference type="NCBI Taxonomy" id="1381693"/>
    <lineage>
        <taxon>Eukaryota</taxon>
        <taxon>Sar</taxon>
        <taxon>Alveolata</taxon>
        <taxon>Dinophyceae</taxon>
        <taxon>Suessiales</taxon>
        <taxon>Symbiodiniaceae</taxon>
        <taxon>Durusdinium</taxon>
    </lineage>
</organism>
<keyword evidence="3" id="KW-1185">Reference proteome</keyword>
<proteinExistence type="predicted"/>
<sequence length="149" mass="17390">MSDTKWGFAKDYAHRSLPFKWHHAGYTLYNPSPLIKQSFRPSSMPAYRDEFKPLDTAYGERPQCSRWAMSCYGTHRSPPWDETLRLPRNPFAGNQKHEMAYLREFTPFTPAMSSTPRRPRRPCSAPSGRPQSSRTRQTVDAKFFARWAD</sequence>
<feature type="region of interest" description="Disordered" evidence="1">
    <location>
        <begin position="107"/>
        <end position="149"/>
    </location>
</feature>
<accession>A0ABP0NH68</accession>
<dbReference type="Proteomes" id="UP001642464">
    <property type="component" value="Unassembled WGS sequence"/>
</dbReference>
<comment type="caution">
    <text evidence="2">The sequence shown here is derived from an EMBL/GenBank/DDBJ whole genome shotgun (WGS) entry which is preliminary data.</text>
</comment>
<gene>
    <name evidence="2" type="ORF">SCF082_LOCUS32750</name>
</gene>
<evidence type="ECO:0000313" key="2">
    <source>
        <dbReference type="EMBL" id="CAK9063132.1"/>
    </source>
</evidence>
<evidence type="ECO:0000256" key="1">
    <source>
        <dbReference type="SAM" id="MobiDB-lite"/>
    </source>
</evidence>